<evidence type="ECO:0000256" key="2">
    <source>
        <dbReference type="ARBA" id="ARBA00032707"/>
    </source>
</evidence>
<keyword evidence="7" id="KW-1185">Reference proteome</keyword>
<dbReference type="Pfam" id="PF01569">
    <property type="entry name" value="PAP2"/>
    <property type="match status" value="1"/>
</dbReference>
<dbReference type="InterPro" id="IPR000326">
    <property type="entry name" value="PAP2/HPO"/>
</dbReference>
<gene>
    <name evidence="6" type="ORF">HA50_24920</name>
</gene>
<accession>A0A1X1ELY2</accession>
<dbReference type="RefSeq" id="WP_084879560.1">
    <property type="nucleotide sequence ID" value="NZ_JAGGMY010000005.1"/>
</dbReference>
<name>A0A1X1ELY2_PANCY</name>
<feature type="transmembrane region" description="Helical" evidence="4">
    <location>
        <begin position="62"/>
        <end position="80"/>
    </location>
</feature>
<reference evidence="6 7" key="1">
    <citation type="journal article" date="2017" name="Antonie Van Leeuwenhoek">
        <title>Phylogenomic resolution of the bacterial genus Pantoea and its relationship with Erwinia and Tatumella.</title>
        <authorList>
            <person name="Palmer M."/>
            <person name="Steenkamp E.T."/>
            <person name="Coetzee M.P."/>
            <person name="Chan W.Y."/>
            <person name="van Zyl E."/>
            <person name="De Maayer P."/>
            <person name="Coutinho T.A."/>
            <person name="Blom J."/>
            <person name="Smits T.H."/>
            <person name="Duffy B."/>
            <person name="Venter S.N."/>
        </authorList>
    </citation>
    <scope>NUCLEOTIDE SEQUENCE [LARGE SCALE GENOMIC DNA]</scope>
    <source>
        <strain evidence="6 7">LMG 2657</strain>
    </source>
</reference>
<comment type="catalytic activity">
    <reaction evidence="3">
        <text>di-trans,octa-cis-undecaprenyl diphosphate + H2O = di-trans,octa-cis-undecaprenyl phosphate + phosphate + H(+)</text>
        <dbReference type="Rhea" id="RHEA:28094"/>
        <dbReference type="ChEBI" id="CHEBI:15377"/>
        <dbReference type="ChEBI" id="CHEBI:15378"/>
        <dbReference type="ChEBI" id="CHEBI:43474"/>
        <dbReference type="ChEBI" id="CHEBI:58405"/>
        <dbReference type="ChEBI" id="CHEBI:60392"/>
        <dbReference type="EC" id="3.6.1.27"/>
    </reaction>
</comment>
<dbReference type="EC" id="3.6.1.27" evidence="1"/>
<dbReference type="Gene3D" id="1.20.144.10">
    <property type="entry name" value="Phosphatidic acid phosphatase type 2/haloperoxidase"/>
    <property type="match status" value="1"/>
</dbReference>
<evidence type="ECO:0000259" key="5">
    <source>
        <dbReference type="SMART" id="SM00014"/>
    </source>
</evidence>
<evidence type="ECO:0000256" key="3">
    <source>
        <dbReference type="ARBA" id="ARBA00047594"/>
    </source>
</evidence>
<dbReference type="OrthoDB" id="9801622at2"/>
<dbReference type="CDD" id="cd03385">
    <property type="entry name" value="PAP2_BcrC_like"/>
    <property type="match status" value="1"/>
</dbReference>
<dbReference type="PANTHER" id="PTHR14969">
    <property type="entry name" value="SPHINGOSINE-1-PHOSPHATE PHOSPHOHYDROLASE"/>
    <property type="match status" value="1"/>
</dbReference>
<dbReference type="SMART" id="SM00014">
    <property type="entry name" value="acidPPc"/>
    <property type="match status" value="1"/>
</dbReference>
<evidence type="ECO:0000313" key="7">
    <source>
        <dbReference type="Proteomes" id="UP000193749"/>
    </source>
</evidence>
<sequence>MFLTSETAGKINDTLFLLINAPVHASSLMLTIGNACASWLVFLFPLALLIYWFSFKTEKQQVALLALISALLALSINLVIGDFFPHPRPFMVPIGHTFISHAADSSFPSDHMTLACAVAFSFLLGQRIYTGVSLLLLSLFIAWGRIYMGVHFPADMLGSVLVGWFCAWGVKKAEYILIPLFKQLYRLNDAIFGYLRNTRVKH</sequence>
<keyword evidence="4" id="KW-1133">Transmembrane helix</keyword>
<dbReference type="PANTHER" id="PTHR14969:SF13">
    <property type="entry name" value="AT30094P"/>
    <property type="match status" value="1"/>
</dbReference>
<dbReference type="InterPro" id="IPR033879">
    <property type="entry name" value="UPP_Pase"/>
</dbReference>
<organism evidence="6 7">
    <name type="scientific">Pantoea cypripedii</name>
    <name type="common">Pectobacterium cypripedii</name>
    <name type="synonym">Erwinia cypripedii</name>
    <dbReference type="NCBI Taxonomy" id="55209"/>
    <lineage>
        <taxon>Bacteria</taxon>
        <taxon>Pseudomonadati</taxon>
        <taxon>Pseudomonadota</taxon>
        <taxon>Gammaproteobacteria</taxon>
        <taxon>Enterobacterales</taxon>
        <taxon>Erwiniaceae</taxon>
        <taxon>Pantoea</taxon>
    </lineage>
</organism>
<proteinExistence type="predicted"/>
<dbReference type="AlphaFoldDB" id="A0A1X1ELY2"/>
<evidence type="ECO:0000313" key="6">
    <source>
        <dbReference type="EMBL" id="ORM89842.1"/>
    </source>
</evidence>
<keyword evidence="4" id="KW-0472">Membrane</keyword>
<feature type="transmembrane region" description="Helical" evidence="4">
    <location>
        <begin position="32"/>
        <end position="55"/>
    </location>
</feature>
<evidence type="ECO:0000256" key="1">
    <source>
        <dbReference type="ARBA" id="ARBA00012374"/>
    </source>
</evidence>
<dbReference type="InterPro" id="IPR036938">
    <property type="entry name" value="PAP2/HPO_sf"/>
</dbReference>
<dbReference type="SUPFAM" id="SSF48317">
    <property type="entry name" value="Acid phosphatase/Vanadium-dependent haloperoxidase"/>
    <property type="match status" value="1"/>
</dbReference>
<dbReference type="GO" id="GO:0005886">
    <property type="term" value="C:plasma membrane"/>
    <property type="evidence" value="ECO:0007669"/>
    <property type="project" value="InterPro"/>
</dbReference>
<protein>
    <recommendedName>
        <fullName evidence="1">undecaprenyl-diphosphate phosphatase</fullName>
        <ecNumber evidence="1">3.6.1.27</ecNumber>
    </recommendedName>
    <alternativeName>
        <fullName evidence="2">Undecaprenyl pyrophosphate phosphatase</fullName>
    </alternativeName>
</protein>
<dbReference type="Proteomes" id="UP000193749">
    <property type="component" value="Unassembled WGS sequence"/>
</dbReference>
<dbReference type="STRING" id="55209.HA50_24920"/>
<feature type="transmembrane region" description="Helical" evidence="4">
    <location>
        <begin position="128"/>
        <end position="148"/>
    </location>
</feature>
<comment type="caution">
    <text evidence="6">The sequence shown here is derived from an EMBL/GenBank/DDBJ whole genome shotgun (WGS) entry which is preliminary data.</text>
</comment>
<keyword evidence="4" id="KW-0812">Transmembrane</keyword>
<evidence type="ECO:0000256" key="4">
    <source>
        <dbReference type="SAM" id="Phobius"/>
    </source>
</evidence>
<dbReference type="GO" id="GO:0050380">
    <property type="term" value="F:undecaprenyl-diphosphatase activity"/>
    <property type="evidence" value="ECO:0007669"/>
    <property type="project" value="UniProtKB-EC"/>
</dbReference>
<feature type="domain" description="Phosphatidic acid phosphatase type 2/haloperoxidase" evidence="5">
    <location>
        <begin position="63"/>
        <end position="171"/>
    </location>
</feature>
<dbReference type="EMBL" id="MLJI01000002">
    <property type="protein sequence ID" value="ORM89842.1"/>
    <property type="molecule type" value="Genomic_DNA"/>
</dbReference>